<dbReference type="Proteomes" id="UP000014680">
    <property type="component" value="Unassembled WGS sequence"/>
</dbReference>
<dbReference type="EC" id="6.2.1.3" evidence="4"/>
<keyword evidence="5" id="KW-1185">Reference proteome</keyword>
<reference evidence="4 5" key="1">
    <citation type="submission" date="2012-10" db="EMBL/GenBank/DDBJ databases">
        <authorList>
            <person name="Zafar N."/>
            <person name="Inman J."/>
            <person name="Hall N."/>
            <person name="Lorenzi H."/>
            <person name="Caler E."/>
        </authorList>
    </citation>
    <scope>NUCLEOTIDE SEQUENCE [LARGE SCALE GENOMIC DNA]</scope>
    <source>
        <strain evidence="4 5">IP1</strain>
    </source>
</reference>
<gene>
    <name evidence="4" type="ORF">EIN_404490</name>
</gene>
<dbReference type="InterPro" id="IPR042099">
    <property type="entry name" value="ANL_N_sf"/>
</dbReference>
<dbReference type="AlphaFoldDB" id="A0A0A1U6V4"/>
<dbReference type="GO" id="GO:0004467">
    <property type="term" value="F:long-chain fatty acid-CoA ligase activity"/>
    <property type="evidence" value="ECO:0007669"/>
    <property type="project" value="UniProtKB-EC"/>
</dbReference>
<dbReference type="OrthoDB" id="1700726at2759"/>
<dbReference type="PANTHER" id="PTHR43272">
    <property type="entry name" value="LONG-CHAIN-FATTY-ACID--COA LIGASE"/>
    <property type="match status" value="1"/>
</dbReference>
<evidence type="ECO:0000313" key="5">
    <source>
        <dbReference type="Proteomes" id="UP000014680"/>
    </source>
</evidence>
<dbReference type="PROSITE" id="PS00455">
    <property type="entry name" value="AMP_BINDING"/>
    <property type="match status" value="1"/>
</dbReference>
<feature type="domain" description="AMP-dependent synthetase/ligase" evidence="3">
    <location>
        <begin position="73"/>
        <end position="468"/>
    </location>
</feature>
<evidence type="ECO:0000313" key="4">
    <source>
        <dbReference type="EMBL" id="ELP90055.1"/>
    </source>
</evidence>
<evidence type="ECO:0000259" key="3">
    <source>
        <dbReference type="Pfam" id="PF00501"/>
    </source>
</evidence>
<dbReference type="Gene3D" id="3.40.50.12780">
    <property type="entry name" value="N-terminal domain of ligase-like"/>
    <property type="match status" value="1"/>
</dbReference>
<name>A0A0A1U6V4_ENTIV</name>
<organism evidence="4 5">
    <name type="scientific">Entamoeba invadens IP1</name>
    <dbReference type="NCBI Taxonomy" id="370355"/>
    <lineage>
        <taxon>Eukaryota</taxon>
        <taxon>Amoebozoa</taxon>
        <taxon>Evosea</taxon>
        <taxon>Archamoebae</taxon>
        <taxon>Mastigamoebida</taxon>
        <taxon>Entamoebidae</taxon>
        <taxon>Entamoeba</taxon>
    </lineage>
</organism>
<dbReference type="PANTHER" id="PTHR43272:SF33">
    <property type="entry name" value="AMP-BINDING DOMAIN-CONTAINING PROTEIN-RELATED"/>
    <property type="match status" value="1"/>
</dbReference>
<dbReference type="GeneID" id="14888976"/>
<keyword evidence="4" id="KW-0436">Ligase</keyword>
<dbReference type="GO" id="GO:0005783">
    <property type="term" value="C:endoplasmic reticulum"/>
    <property type="evidence" value="ECO:0007669"/>
    <property type="project" value="TreeGrafter"/>
</dbReference>
<keyword evidence="1" id="KW-0547">Nucleotide-binding</keyword>
<dbReference type="Pfam" id="PF00501">
    <property type="entry name" value="AMP-binding"/>
    <property type="match status" value="1"/>
</dbReference>
<dbReference type="VEuPathDB" id="AmoebaDB:EIN_404490"/>
<sequence>MSQQTFNKDHLSKKDGNLYITCKESGWNKDCVLTKEYFSTNTAYTLLKNRVEKYPNENLFGYRTKTDGKWSDYNWISSVVGLELVDALGSALVTKLNIKKGEKCGIMTHNRYEWFIAQHAMQRQGIVPIFLYPTLGLESLDYIVKLLNLKYLFCGTPAKTGVEIIGLNEKLGLITFDDTDDIPQTIKHYNYSELLNYGRENPVEPDLPTPDDIFTIVFTSGTSGTPKGVVHTFKSVGNAVYSFTTANCFDPVNCMLSKINYCYLPSAHVFDNEIVLSFVYGYGSVGFNSAGVTSVVDDLQKLHPTFLIAVPRVLQKIYDKFVETVSASCIANTLFHVAYHYKKNAVYNKSYTLINWDTLLFNKVKAMFGGKLEIILNGSAPLTSELYDWLRICTGAQIFQGYGLTESFGGFCTAAPGLHDDNQTSVGSPCLYVTMRLVSIPDMEYSVDSEMPAGEIQVKADQIFKEYYNDETQTKSVFTEDGYFCTGDIGRINADGSLSIVDRKKNLFKLAQGEYVAVEPLEYTYGLSHYVSQCFIYGESTDTFITAIVVPEIKDFAEFIKTKFNFEGTKEELQEFANTSAPREMFRQELEKHARSKGVPGYEVVRNIYVEMTPFSEENKMLTPSFKLRRPQIKKAYSEILKKIRNEVL</sequence>
<protein>
    <submittedName>
        <fullName evidence="4">Long-chain-fatty-acid--CoA ligase, putative</fullName>
        <ecNumber evidence="4">6.2.1.3</ecNumber>
    </submittedName>
</protein>
<dbReference type="SUPFAM" id="SSF56801">
    <property type="entry name" value="Acetyl-CoA synthetase-like"/>
    <property type="match status" value="1"/>
</dbReference>
<dbReference type="KEGG" id="eiv:EIN_404490"/>
<dbReference type="EMBL" id="KB206537">
    <property type="protein sequence ID" value="ELP90055.1"/>
    <property type="molecule type" value="Genomic_DNA"/>
</dbReference>
<evidence type="ECO:0000256" key="2">
    <source>
        <dbReference type="ARBA" id="ARBA00022840"/>
    </source>
</evidence>
<proteinExistence type="predicted"/>
<dbReference type="GO" id="GO:0016020">
    <property type="term" value="C:membrane"/>
    <property type="evidence" value="ECO:0007669"/>
    <property type="project" value="TreeGrafter"/>
</dbReference>
<dbReference type="RefSeq" id="XP_004256826.1">
    <property type="nucleotide sequence ID" value="XM_004256778.1"/>
</dbReference>
<dbReference type="OMA" id="LECCWDI"/>
<evidence type="ECO:0000256" key="1">
    <source>
        <dbReference type="ARBA" id="ARBA00022741"/>
    </source>
</evidence>
<keyword evidence="2" id="KW-0067">ATP-binding</keyword>
<accession>A0A0A1U6V4</accession>
<dbReference type="InterPro" id="IPR020845">
    <property type="entry name" value="AMP-binding_CS"/>
</dbReference>
<dbReference type="GO" id="GO:0005524">
    <property type="term" value="F:ATP binding"/>
    <property type="evidence" value="ECO:0007669"/>
    <property type="project" value="UniProtKB-KW"/>
</dbReference>
<dbReference type="InterPro" id="IPR000873">
    <property type="entry name" value="AMP-dep_synth/lig_dom"/>
</dbReference>